<dbReference type="Proteomes" id="UP001296776">
    <property type="component" value="Unassembled WGS sequence"/>
</dbReference>
<organism evidence="1 2">
    <name type="scientific">Halochromatium glycolicum</name>
    <dbReference type="NCBI Taxonomy" id="85075"/>
    <lineage>
        <taxon>Bacteria</taxon>
        <taxon>Pseudomonadati</taxon>
        <taxon>Pseudomonadota</taxon>
        <taxon>Gammaproteobacteria</taxon>
        <taxon>Chromatiales</taxon>
        <taxon>Chromatiaceae</taxon>
        <taxon>Halochromatium</taxon>
    </lineage>
</organism>
<name>A0AAJ0XAM7_9GAMM</name>
<sequence>MLRNFQDLLDMAAMQDEPQRLLLVLAKTDSESTNGSSQRTGTISPVICNDKLPSEIESFAALVAEADEITQDWDLILIASLDGERGHAPSSEQAQAHLNKMVSDVQNGQDLSRYLILDRQEQVVTMRLRDGVMMI</sequence>
<dbReference type="EMBL" id="NRSJ01000017">
    <property type="protein sequence ID" value="MBK1705007.1"/>
    <property type="molecule type" value="Genomic_DNA"/>
</dbReference>
<gene>
    <name evidence="1" type="ORF">CKO40_10755</name>
</gene>
<accession>A0AAJ0XAM7</accession>
<comment type="caution">
    <text evidence="1">The sequence shown here is derived from an EMBL/GenBank/DDBJ whole genome shotgun (WGS) entry which is preliminary data.</text>
</comment>
<protein>
    <submittedName>
        <fullName evidence="1">Ribonucleotide reductase subunit alpha</fullName>
    </submittedName>
</protein>
<keyword evidence="2" id="KW-1185">Reference proteome</keyword>
<evidence type="ECO:0000313" key="2">
    <source>
        <dbReference type="Proteomes" id="UP001296776"/>
    </source>
</evidence>
<evidence type="ECO:0000313" key="1">
    <source>
        <dbReference type="EMBL" id="MBK1705007.1"/>
    </source>
</evidence>
<dbReference type="RefSeq" id="WP_200346216.1">
    <property type="nucleotide sequence ID" value="NZ_NRSJ01000017.1"/>
</dbReference>
<reference evidence="1" key="2">
    <citation type="journal article" date="2020" name="Microorganisms">
        <title>Osmotic Adaptation and Compatible Solute Biosynthesis of Phototrophic Bacteria as Revealed from Genome Analyses.</title>
        <authorList>
            <person name="Imhoff J.F."/>
            <person name="Rahn T."/>
            <person name="Kunzel S."/>
            <person name="Keller A."/>
            <person name="Neulinger S.C."/>
        </authorList>
    </citation>
    <scope>NUCLEOTIDE SEQUENCE</scope>
    <source>
        <strain evidence="1">DSM 11080</strain>
    </source>
</reference>
<reference evidence="1" key="1">
    <citation type="submission" date="2017-08" db="EMBL/GenBank/DDBJ databases">
        <authorList>
            <person name="Imhoff J.F."/>
            <person name="Rahn T."/>
            <person name="Kuenzel S."/>
            <person name="Neulinger S.C."/>
        </authorList>
    </citation>
    <scope>NUCLEOTIDE SEQUENCE</scope>
    <source>
        <strain evidence="1">DSM 11080</strain>
    </source>
</reference>
<proteinExistence type="predicted"/>
<dbReference type="AlphaFoldDB" id="A0AAJ0XAM7"/>